<accession>A0A7J3V1Q9</accession>
<organism evidence="2">
    <name type="scientific">Candidatus Methanosuratincola petrocarbonis</name>
    <name type="common">ex Vanwonterghem et al. 2016</name>
    <dbReference type="NCBI Taxonomy" id="1867261"/>
    <lineage>
        <taxon>Archaea</taxon>
        <taxon>Thermoproteota</taxon>
        <taxon>Methanosuratincolia</taxon>
        <taxon>Candidatus Methanomethylicales</taxon>
        <taxon>Candidatus Methanomethylicaceae</taxon>
        <taxon>Candidatus Methanosuratincola (ex Vanwonterghem et al. 2016)</taxon>
    </lineage>
</organism>
<feature type="domain" description="Transcription regulator PadR N-terminal" evidence="1">
    <location>
        <begin position="85"/>
        <end position="156"/>
    </location>
</feature>
<evidence type="ECO:0000259" key="1">
    <source>
        <dbReference type="Pfam" id="PF03551"/>
    </source>
</evidence>
<dbReference type="PANTHER" id="PTHR43252">
    <property type="entry name" value="TRANSCRIPTIONAL REGULATOR YQJI"/>
    <property type="match status" value="1"/>
</dbReference>
<dbReference type="Gene3D" id="1.10.10.10">
    <property type="entry name" value="Winged helix-like DNA-binding domain superfamily/Winged helix DNA-binding domain"/>
    <property type="match status" value="1"/>
</dbReference>
<dbReference type="InterPro" id="IPR005149">
    <property type="entry name" value="Tscrpt_reg_PadR_N"/>
</dbReference>
<dbReference type="InterPro" id="IPR036388">
    <property type="entry name" value="WH-like_DNA-bd_sf"/>
</dbReference>
<comment type="caution">
    <text evidence="2">The sequence shown here is derived from an EMBL/GenBank/DDBJ whole genome shotgun (WGS) entry which is preliminary data.</text>
</comment>
<dbReference type="PANTHER" id="PTHR43252:SF2">
    <property type="entry name" value="TRANSCRIPTION REGULATOR, PADR-LIKE FAMILY"/>
    <property type="match status" value="1"/>
</dbReference>
<dbReference type="SUPFAM" id="SSF46785">
    <property type="entry name" value="Winged helix' DNA-binding domain"/>
    <property type="match status" value="1"/>
</dbReference>
<reference evidence="2" key="1">
    <citation type="journal article" date="2020" name="mSystems">
        <title>Genome- and Community-Level Interaction Insights into Carbon Utilization and Element Cycling Functions of Hydrothermarchaeota in Hydrothermal Sediment.</title>
        <authorList>
            <person name="Zhou Z."/>
            <person name="Liu Y."/>
            <person name="Xu W."/>
            <person name="Pan J."/>
            <person name="Luo Z.H."/>
            <person name="Li M."/>
        </authorList>
    </citation>
    <scope>NUCLEOTIDE SEQUENCE [LARGE SCALE GENOMIC DNA]</scope>
    <source>
        <strain evidence="2">SpSt-1038</strain>
    </source>
</reference>
<name>A0A7J3V1Q9_9CREN</name>
<dbReference type="EMBL" id="DRVT01000058">
    <property type="protein sequence ID" value="HHI49583.1"/>
    <property type="molecule type" value="Genomic_DNA"/>
</dbReference>
<sequence>MQAPWTIGFFVVISFPSFYFTCLPAQTPCQQKSGAMSLNISHKIHLNISSPDCGVMPDPLGCGPDEAQASFTPQSAPRGLLFMCILHRLGTKPSHGYEILHDIEAKTGGAWRPRPGALYPMLKKMVAAGYIECLDAGEESNQKVYSLTPKGRLVLEKTKEKIRASGHRVESLRGIFLEMMGEHEALGFLVDALKGHFDMIRAACALKSQEQPKAETQYRLREYSLLLEKELRWVNSALRDLEAGNVQSD</sequence>
<protein>
    <submittedName>
        <fullName evidence="2">PadR family transcriptional regulator</fullName>
    </submittedName>
</protein>
<proteinExistence type="predicted"/>
<gene>
    <name evidence="2" type="ORF">ENL91_05365</name>
</gene>
<evidence type="ECO:0000313" key="2">
    <source>
        <dbReference type="EMBL" id="HHI49583.1"/>
    </source>
</evidence>
<dbReference type="Pfam" id="PF03551">
    <property type="entry name" value="PadR"/>
    <property type="match status" value="1"/>
</dbReference>
<dbReference type="InterPro" id="IPR036390">
    <property type="entry name" value="WH_DNA-bd_sf"/>
</dbReference>
<dbReference type="AlphaFoldDB" id="A0A7J3V1Q9"/>